<protein>
    <submittedName>
        <fullName evidence="1">Uncharacterized protein</fullName>
    </submittedName>
</protein>
<reference evidence="1 2" key="1">
    <citation type="submission" date="2021-05" db="EMBL/GenBank/DDBJ databases">
        <title>Complete genome of Nocardioides aquaticus KCTC 9944T isolated from meromictic and hypersaline Ekho Lake, Antarctica.</title>
        <authorList>
            <person name="Hwang K."/>
            <person name="Kim K.M."/>
            <person name="Choe H."/>
        </authorList>
    </citation>
    <scope>NUCLEOTIDE SEQUENCE [LARGE SCALE GENOMIC DNA]</scope>
    <source>
        <strain evidence="1 2">KCTC 9944</strain>
    </source>
</reference>
<dbReference type="Proteomes" id="UP000679307">
    <property type="component" value="Chromosome"/>
</dbReference>
<gene>
    <name evidence="1" type="ORF">ENKNEFLB_02853</name>
</gene>
<sequence>MTVIHRAEQSSPSQLRWTPLNQLILIARNIDPDK</sequence>
<accession>A0ABX8EIW5</accession>
<name>A0ABX8EIW5_9ACTN</name>
<dbReference type="EMBL" id="CP075371">
    <property type="protein sequence ID" value="QVT80454.1"/>
    <property type="molecule type" value="Genomic_DNA"/>
</dbReference>
<evidence type="ECO:0000313" key="1">
    <source>
        <dbReference type="EMBL" id="QVT80454.1"/>
    </source>
</evidence>
<organism evidence="1 2">
    <name type="scientific">Nocardioides aquaticus</name>
    <dbReference type="NCBI Taxonomy" id="160826"/>
    <lineage>
        <taxon>Bacteria</taxon>
        <taxon>Bacillati</taxon>
        <taxon>Actinomycetota</taxon>
        <taxon>Actinomycetes</taxon>
        <taxon>Propionibacteriales</taxon>
        <taxon>Nocardioidaceae</taxon>
        <taxon>Nocardioides</taxon>
    </lineage>
</organism>
<proteinExistence type="predicted"/>
<evidence type="ECO:0000313" key="2">
    <source>
        <dbReference type="Proteomes" id="UP000679307"/>
    </source>
</evidence>
<keyword evidence="2" id="KW-1185">Reference proteome</keyword>